<dbReference type="Gene3D" id="2.60.120.260">
    <property type="entry name" value="Galactose-binding domain-like"/>
    <property type="match status" value="1"/>
</dbReference>
<evidence type="ECO:0000313" key="3">
    <source>
        <dbReference type="Proteomes" id="UP000050863"/>
    </source>
</evidence>
<dbReference type="CDD" id="cd03012">
    <property type="entry name" value="TlpA_like_DipZ_like"/>
    <property type="match status" value="1"/>
</dbReference>
<dbReference type="InterPro" id="IPR036249">
    <property type="entry name" value="Thioredoxin-like_sf"/>
</dbReference>
<name>A0A0R3LJE4_9BRAD</name>
<protein>
    <recommendedName>
        <fullName evidence="1">Thioredoxin domain-containing protein</fullName>
    </recommendedName>
</protein>
<dbReference type="Gene3D" id="3.40.30.10">
    <property type="entry name" value="Glutaredoxin"/>
    <property type="match status" value="1"/>
</dbReference>
<gene>
    <name evidence="2" type="ORF">CQ12_27745</name>
</gene>
<dbReference type="OrthoDB" id="9811352at2"/>
<dbReference type="EMBL" id="LLXZ01000101">
    <property type="protein sequence ID" value="KRR07627.1"/>
    <property type="molecule type" value="Genomic_DNA"/>
</dbReference>
<proteinExistence type="predicted"/>
<evidence type="ECO:0000259" key="1">
    <source>
        <dbReference type="PROSITE" id="PS51352"/>
    </source>
</evidence>
<reference evidence="2 3" key="1">
    <citation type="submission" date="2014-03" db="EMBL/GenBank/DDBJ databases">
        <title>Bradyrhizobium valentinum sp. nov., isolated from effective nodules of Lupinus mariae-josephae, a lupine endemic of basic-lime soils in Eastern Spain.</title>
        <authorList>
            <person name="Duran D."/>
            <person name="Rey L."/>
            <person name="Navarro A."/>
            <person name="Busquets A."/>
            <person name="Imperial J."/>
            <person name="Ruiz-Argueso T."/>
        </authorList>
    </citation>
    <scope>NUCLEOTIDE SEQUENCE [LARGE SCALE GENOMIC DNA]</scope>
    <source>
        <strain evidence="2 3">PAC68</strain>
    </source>
</reference>
<organism evidence="2 3">
    <name type="scientific">Bradyrhizobium jicamae</name>
    <dbReference type="NCBI Taxonomy" id="280332"/>
    <lineage>
        <taxon>Bacteria</taxon>
        <taxon>Pseudomonadati</taxon>
        <taxon>Pseudomonadota</taxon>
        <taxon>Alphaproteobacteria</taxon>
        <taxon>Hyphomicrobiales</taxon>
        <taxon>Nitrobacteraceae</taxon>
        <taxon>Bradyrhizobium</taxon>
    </lineage>
</organism>
<dbReference type="GO" id="GO:0016491">
    <property type="term" value="F:oxidoreductase activity"/>
    <property type="evidence" value="ECO:0007669"/>
    <property type="project" value="InterPro"/>
</dbReference>
<dbReference type="InterPro" id="IPR041017">
    <property type="entry name" value="Thioredoxin_10"/>
</dbReference>
<dbReference type="PANTHER" id="PTHR42852:SF13">
    <property type="entry name" value="PROTEIN DIPZ"/>
    <property type="match status" value="1"/>
</dbReference>
<dbReference type="Pfam" id="PF08534">
    <property type="entry name" value="Redoxin"/>
    <property type="match status" value="1"/>
</dbReference>
<dbReference type="AlphaFoldDB" id="A0A0R3LJE4"/>
<sequence length="328" mass="35964">MTMRKLLSLIVLVIVAILAIAQLGPSALPGEETTRQDFRPAPEFSGISAWLNSPPLATESLRGKVVLVQFWTYSCINCLRTLPYVTKWHEQYKDKGLVVVGVHTPEFAFEKERVNVETAIKRLGIHYPVAQDNQYRTWRAFGNQYWPAAYLIDRSGTIVATQFGEGGYQQMENAIAHLVGERTPTTQTSDPDLSAVATPEMYLGSEKNDGAIVDQQIAASRDRPYVLPDSVPQNRFALAGRWNVTGDRATSSADGDEILLHFDAPKVNIVAGSASPQTLSVIVDGIQQPPITVDVSRLYSLYSGPGGKHVLRLKAPKAGLSAYSFTFG</sequence>
<dbReference type="Pfam" id="PF17991">
    <property type="entry name" value="Thioredoxin_10"/>
    <property type="match status" value="1"/>
</dbReference>
<dbReference type="InterPro" id="IPR013740">
    <property type="entry name" value="Redoxin"/>
</dbReference>
<evidence type="ECO:0000313" key="2">
    <source>
        <dbReference type="EMBL" id="KRR07627.1"/>
    </source>
</evidence>
<comment type="caution">
    <text evidence="2">The sequence shown here is derived from an EMBL/GenBank/DDBJ whole genome shotgun (WGS) entry which is preliminary data.</text>
</comment>
<feature type="domain" description="Thioredoxin" evidence="1">
    <location>
        <begin position="35"/>
        <end position="180"/>
    </location>
</feature>
<dbReference type="Proteomes" id="UP000050863">
    <property type="component" value="Unassembled WGS sequence"/>
</dbReference>
<dbReference type="STRING" id="280332.CQ12_27745"/>
<dbReference type="InterPro" id="IPR050553">
    <property type="entry name" value="Thioredoxin_ResA/DsbE_sf"/>
</dbReference>
<accession>A0A0R3LJE4</accession>
<dbReference type="PANTHER" id="PTHR42852">
    <property type="entry name" value="THIOL:DISULFIDE INTERCHANGE PROTEIN DSBE"/>
    <property type="match status" value="1"/>
</dbReference>
<dbReference type="InterPro" id="IPR013766">
    <property type="entry name" value="Thioredoxin_domain"/>
</dbReference>
<dbReference type="PROSITE" id="PS51352">
    <property type="entry name" value="THIOREDOXIN_2"/>
    <property type="match status" value="1"/>
</dbReference>
<dbReference type="SUPFAM" id="SSF52833">
    <property type="entry name" value="Thioredoxin-like"/>
    <property type="match status" value="1"/>
</dbReference>
<keyword evidence="3" id="KW-1185">Reference proteome</keyword>